<feature type="compositionally biased region" description="Low complexity" evidence="9">
    <location>
        <begin position="53"/>
        <end position="67"/>
    </location>
</feature>
<evidence type="ECO:0000259" key="11">
    <source>
        <dbReference type="PROSITE" id="PS51060"/>
    </source>
</evidence>
<evidence type="ECO:0000256" key="8">
    <source>
        <dbReference type="RuleBase" id="RU362114"/>
    </source>
</evidence>
<dbReference type="SUPFAM" id="SSF56399">
    <property type="entry name" value="ADP-ribosylation"/>
    <property type="match status" value="1"/>
</dbReference>
<dbReference type="PROSITE" id="PS51977">
    <property type="entry name" value="WGR"/>
    <property type="match status" value="2"/>
</dbReference>
<dbReference type="InterPro" id="IPR008893">
    <property type="entry name" value="WGR_domain"/>
</dbReference>
<feature type="domain" description="WGR" evidence="12">
    <location>
        <begin position="182"/>
        <end position="272"/>
    </location>
</feature>
<dbReference type="GO" id="GO:0016779">
    <property type="term" value="F:nucleotidyltransferase activity"/>
    <property type="evidence" value="ECO:0007669"/>
    <property type="project" value="UniProtKB-KW"/>
</dbReference>
<reference evidence="13 14" key="1">
    <citation type="submission" date="2019-07" db="EMBL/GenBank/DDBJ databases">
        <title>Genomics analysis of Aphanomyces spp. identifies a new class of oomycete effector associated with host adaptation.</title>
        <authorList>
            <person name="Gaulin E."/>
        </authorList>
    </citation>
    <scope>NUCLEOTIDE SEQUENCE [LARGE SCALE GENOMIC DNA]</scope>
    <source>
        <strain evidence="13 14">ATCC 201684</strain>
    </source>
</reference>
<protein>
    <recommendedName>
        <fullName evidence="8">Poly [ADP-ribose] polymerase</fullName>
        <shortName evidence="8">PARP</shortName>
        <ecNumber evidence="8">2.4.2.-</ecNumber>
    </recommendedName>
</protein>
<feature type="domain" description="PARP catalytic" evidence="10">
    <location>
        <begin position="621"/>
        <end position="839"/>
    </location>
</feature>
<evidence type="ECO:0000256" key="9">
    <source>
        <dbReference type="SAM" id="MobiDB-lite"/>
    </source>
</evidence>
<keyword evidence="6" id="KW-0539">Nucleus</keyword>
<dbReference type="PROSITE" id="PS51059">
    <property type="entry name" value="PARP_CATALYTIC"/>
    <property type="match status" value="1"/>
</dbReference>
<keyword evidence="3 8" id="KW-0808">Transferase</keyword>
<dbReference type="InterPro" id="IPR036930">
    <property type="entry name" value="WGR_dom_sf"/>
</dbReference>
<dbReference type="Pfam" id="PF00644">
    <property type="entry name" value="PARP"/>
    <property type="match status" value="1"/>
</dbReference>
<proteinExistence type="inferred from homology"/>
<dbReference type="Pfam" id="PF02877">
    <property type="entry name" value="PARP_reg"/>
    <property type="match status" value="1"/>
</dbReference>
<comment type="subcellular location">
    <subcellularLocation>
        <location evidence="1">Nucleus</location>
    </subcellularLocation>
</comment>
<feature type="region of interest" description="Disordered" evidence="9">
    <location>
        <begin position="1"/>
        <end position="69"/>
    </location>
</feature>
<gene>
    <name evidence="13" type="ORF">Ae201684_007741</name>
</gene>
<evidence type="ECO:0000313" key="14">
    <source>
        <dbReference type="Proteomes" id="UP000481153"/>
    </source>
</evidence>
<comment type="similarity">
    <text evidence="7">Belongs to the ARTD/PARP family.</text>
</comment>
<dbReference type="Gene3D" id="2.20.140.10">
    <property type="entry name" value="WGR domain"/>
    <property type="match status" value="1"/>
</dbReference>
<dbReference type="PANTHER" id="PTHR10459:SF66">
    <property type="entry name" value="PROTEIN MONO-ADP-RIBOSYLTRANSFERASE PARP3"/>
    <property type="match status" value="1"/>
</dbReference>
<keyword evidence="2 8" id="KW-0328">Glycosyltransferase</keyword>
<organism evidence="13 14">
    <name type="scientific">Aphanomyces euteiches</name>
    <dbReference type="NCBI Taxonomy" id="100861"/>
    <lineage>
        <taxon>Eukaryota</taxon>
        <taxon>Sar</taxon>
        <taxon>Stramenopiles</taxon>
        <taxon>Oomycota</taxon>
        <taxon>Saprolegniomycetes</taxon>
        <taxon>Saprolegniales</taxon>
        <taxon>Verrucalvaceae</taxon>
        <taxon>Aphanomyces</taxon>
    </lineage>
</organism>
<dbReference type="GO" id="GO:0006302">
    <property type="term" value="P:double-strand break repair"/>
    <property type="evidence" value="ECO:0007669"/>
    <property type="project" value="TreeGrafter"/>
</dbReference>
<evidence type="ECO:0000256" key="1">
    <source>
        <dbReference type="ARBA" id="ARBA00004123"/>
    </source>
</evidence>
<dbReference type="Proteomes" id="UP000481153">
    <property type="component" value="Unassembled WGS sequence"/>
</dbReference>
<dbReference type="VEuPathDB" id="FungiDB:AeMF1_007930"/>
<feature type="domain" description="WGR" evidence="12">
    <location>
        <begin position="371"/>
        <end position="465"/>
    </location>
</feature>
<dbReference type="Gene3D" id="1.20.142.10">
    <property type="entry name" value="Poly(ADP-ribose) polymerase, regulatory domain"/>
    <property type="match status" value="1"/>
</dbReference>
<dbReference type="Pfam" id="PF05406">
    <property type="entry name" value="WGR"/>
    <property type="match status" value="2"/>
</dbReference>
<dbReference type="InterPro" id="IPR004102">
    <property type="entry name" value="Poly(ADP-ribose)pol_reg_dom"/>
</dbReference>
<dbReference type="GO" id="GO:0005730">
    <property type="term" value="C:nucleolus"/>
    <property type="evidence" value="ECO:0007669"/>
    <property type="project" value="TreeGrafter"/>
</dbReference>
<evidence type="ECO:0000256" key="2">
    <source>
        <dbReference type="ARBA" id="ARBA00022676"/>
    </source>
</evidence>
<dbReference type="InterPro" id="IPR036616">
    <property type="entry name" value="Poly(ADP-ribose)pol_reg_dom_sf"/>
</dbReference>
<name>A0A6G0X756_9STRA</name>
<dbReference type="GO" id="GO:1990404">
    <property type="term" value="F:NAD+-protein mono-ADP-ribosyltransferase activity"/>
    <property type="evidence" value="ECO:0007669"/>
    <property type="project" value="TreeGrafter"/>
</dbReference>
<dbReference type="AlphaFoldDB" id="A0A6G0X756"/>
<dbReference type="PANTHER" id="PTHR10459">
    <property type="entry name" value="DNA LIGASE"/>
    <property type="match status" value="1"/>
</dbReference>
<evidence type="ECO:0000259" key="10">
    <source>
        <dbReference type="PROSITE" id="PS51059"/>
    </source>
</evidence>
<dbReference type="EMBL" id="VJMJ01000093">
    <property type="protein sequence ID" value="KAF0735733.1"/>
    <property type="molecule type" value="Genomic_DNA"/>
</dbReference>
<dbReference type="EC" id="2.4.2.-" evidence="8"/>
<dbReference type="SUPFAM" id="SSF142921">
    <property type="entry name" value="WGR domain-like"/>
    <property type="match status" value="2"/>
</dbReference>
<dbReference type="CDD" id="cd01437">
    <property type="entry name" value="parp_like"/>
    <property type="match status" value="1"/>
</dbReference>
<comment type="caution">
    <text evidence="13">The sequence shown here is derived from an EMBL/GenBank/DDBJ whole genome shotgun (WGS) entry which is preliminary data.</text>
</comment>
<dbReference type="InterPro" id="IPR050800">
    <property type="entry name" value="ARTD/PARP"/>
</dbReference>
<dbReference type="FunFam" id="2.20.140.10:FF:000001">
    <property type="entry name" value="Poly [ADP-ribose] polymerase"/>
    <property type="match status" value="1"/>
</dbReference>
<keyword evidence="5 8" id="KW-0520">NAD</keyword>
<dbReference type="GO" id="GO:0003950">
    <property type="term" value="F:NAD+ poly-ADP-ribosyltransferase activity"/>
    <property type="evidence" value="ECO:0007669"/>
    <property type="project" value="UniProtKB-UniRule"/>
</dbReference>
<sequence length="839" mass="92868">MKTRSSSKAAIAAPAAKQTKSPISNRTLTKAVSKKGKTVQKKPTTMVEKRVTRSSSKTSKQGTSTGSVFGTTHSNFGTFPSTYGASSFGATTTTPAQPKNGFNSTSSSAISSSLFGATASGFGRTLTPFGSSSFNNNSSGSTNPPFLCNDCRSSPSNTFVSTAGNHRLLDSAYHMFIGCAKKHFVWCDYHVKLHQNVGFGAVNIFHIQIIFVEFDLWTIFTRWGRLSENGEFKIVSTPNVISAVKEFEKIFKEKTDNEWKERHNFVVKQGFYQISTLPEQPIRPYNPFISSAFGQPGFKPSFNPPATTAPAFGGFSFGQPTPTPATTGFAAQATGGFSFGRPAPTSTPMSANASGHRLDEVYAKSMFSSSTHSVYRDYDVMLNQVNITATTSNNKFYRIQLIQTSPSTWDVFTRWGRVGEDGKYKRWCPTSDLNSAINVFKQKFHDKTKNNWENRKKFQLKQGYYEIVELDLSAGVPAEKIHRQIGDDSVPSTLAPPTQKLIQMIFDKDMFKNELVRMNLDPKRMPLGTLSIKQIQKGVAILDDLQASLDGGNPRASTLQTLSAKFYQLIPHAYPRHVIPPVLNTPVQLEEKYQMLSTLHDIVVAQDVEKALGENEPVKQNSLDLKYAELNSQLDLVTPDNPLYKVIQAYIVNTNGQYASMSVLDIWEVRRSEEDKKFSKFASTPNHRLLWHGTNVAVVAAILKSGLRIMPSSGGRVGKGIYLANMLAKSRQYVRAAHFGGQNVGCLFLVEAALGKMNEIRRDDSSLTKPPKGFDSVLAKGTLHPNPEKDQLITLDNQQVRVNVGAPIQSGVSSSFTHDEYLVYQESQQRLRFIITFKL</sequence>
<accession>A0A6G0X756</accession>
<feature type="compositionally biased region" description="Low complexity" evidence="9">
    <location>
        <begin position="1"/>
        <end position="21"/>
    </location>
</feature>
<dbReference type="PROSITE" id="PS51060">
    <property type="entry name" value="PARP_ALPHA_HD"/>
    <property type="match status" value="1"/>
</dbReference>
<evidence type="ECO:0000313" key="13">
    <source>
        <dbReference type="EMBL" id="KAF0735733.1"/>
    </source>
</evidence>
<dbReference type="SMART" id="SM00773">
    <property type="entry name" value="WGR"/>
    <property type="match status" value="2"/>
</dbReference>
<dbReference type="Gene3D" id="3.90.228.10">
    <property type="match status" value="1"/>
</dbReference>
<evidence type="ECO:0000256" key="3">
    <source>
        <dbReference type="ARBA" id="ARBA00022679"/>
    </source>
</evidence>
<evidence type="ECO:0000259" key="12">
    <source>
        <dbReference type="PROSITE" id="PS51977"/>
    </source>
</evidence>
<keyword evidence="4" id="KW-0548">Nucleotidyltransferase</keyword>
<feature type="domain" description="PARP alpha-helical" evidence="11">
    <location>
        <begin position="491"/>
        <end position="610"/>
    </location>
</feature>
<dbReference type="GO" id="GO:0070212">
    <property type="term" value="P:protein poly-ADP-ribosylation"/>
    <property type="evidence" value="ECO:0007669"/>
    <property type="project" value="TreeGrafter"/>
</dbReference>
<evidence type="ECO:0000256" key="7">
    <source>
        <dbReference type="ARBA" id="ARBA00024347"/>
    </source>
</evidence>
<evidence type="ECO:0000256" key="6">
    <source>
        <dbReference type="ARBA" id="ARBA00023242"/>
    </source>
</evidence>
<evidence type="ECO:0000256" key="4">
    <source>
        <dbReference type="ARBA" id="ARBA00022695"/>
    </source>
</evidence>
<dbReference type="SUPFAM" id="SSF47587">
    <property type="entry name" value="Domain of poly(ADP-ribose) polymerase"/>
    <property type="match status" value="1"/>
</dbReference>
<dbReference type="InterPro" id="IPR012317">
    <property type="entry name" value="Poly(ADP-ribose)pol_cat_dom"/>
</dbReference>
<evidence type="ECO:0000256" key="5">
    <source>
        <dbReference type="ARBA" id="ARBA00023027"/>
    </source>
</evidence>
<keyword evidence="14" id="KW-1185">Reference proteome</keyword>